<dbReference type="AlphaFoldDB" id="A0A8J5JX21"/>
<protein>
    <submittedName>
        <fullName evidence="1">Uncharacterized protein</fullName>
    </submittedName>
</protein>
<keyword evidence="2" id="KW-1185">Reference proteome</keyword>
<dbReference type="Proteomes" id="UP000747542">
    <property type="component" value="Unassembled WGS sequence"/>
</dbReference>
<name>A0A8J5JX21_HOMAM</name>
<comment type="caution">
    <text evidence="1">The sequence shown here is derived from an EMBL/GenBank/DDBJ whole genome shotgun (WGS) entry which is preliminary data.</text>
</comment>
<dbReference type="EMBL" id="JAHLQT010026149">
    <property type="protein sequence ID" value="KAG7163871.1"/>
    <property type="molecule type" value="Genomic_DNA"/>
</dbReference>
<evidence type="ECO:0000313" key="1">
    <source>
        <dbReference type="EMBL" id="KAG7163871.1"/>
    </source>
</evidence>
<reference evidence="1" key="1">
    <citation type="journal article" date="2021" name="Sci. Adv.">
        <title>The American lobster genome reveals insights on longevity, neural, and immune adaptations.</title>
        <authorList>
            <person name="Polinski J.M."/>
            <person name="Zimin A.V."/>
            <person name="Clark K.F."/>
            <person name="Kohn A.B."/>
            <person name="Sadowski N."/>
            <person name="Timp W."/>
            <person name="Ptitsyn A."/>
            <person name="Khanna P."/>
            <person name="Romanova D.Y."/>
            <person name="Williams P."/>
            <person name="Greenwood S.J."/>
            <person name="Moroz L.L."/>
            <person name="Walt D.R."/>
            <person name="Bodnar A.G."/>
        </authorList>
    </citation>
    <scope>NUCLEOTIDE SEQUENCE</scope>
    <source>
        <strain evidence="1">GMGI-L3</strain>
    </source>
</reference>
<accession>A0A8J5JX21</accession>
<proteinExistence type="predicted"/>
<sequence length="95" mass="10530">MEYHQCCVYPLLPAPSTTLSLGPPPLLPTPYPPCPPTNPPTGIHCRQGAAQCHYNQVPSLFSPVSTNTHARSRLSPSPRWSWKLTPNQAVYFPHQ</sequence>
<gene>
    <name evidence="1" type="ORF">Hamer_G019143</name>
</gene>
<organism evidence="1 2">
    <name type="scientific">Homarus americanus</name>
    <name type="common">American lobster</name>
    <dbReference type="NCBI Taxonomy" id="6706"/>
    <lineage>
        <taxon>Eukaryota</taxon>
        <taxon>Metazoa</taxon>
        <taxon>Ecdysozoa</taxon>
        <taxon>Arthropoda</taxon>
        <taxon>Crustacea</taxon>
        <taxon>Multicrustacea</taxon>
        <taxon>Malacostraca</taxon>
        <taxon>Eumalacostraca</taxon>
        <taxon>Eucarida</taxon>
        <taxon>Decapoda</taxon>
        <taxon>Pleocyemata</taxon>
        <taxon>Astacidea</taxon>
        <taxon>Nephropoidea</taxon>
        <taxon>Nephropidae</taxon>
        <taxon>Homarus</taxon>
    </lineage>
</organism>
<evidence type="ECO:0000313" key="2">
    <source>
        <dbReference type="Proteomes" id="UP000747542"/>
    </source>
</evidence>